<feature type="transmembrane region" description="Helical" evidence="1">
    <location>
        <begin position="98"/>
        <end position="118"/>
    </location>
</feature>
<dbReference type="EMBL" id="CP009149">
    <property type="protein sequence ID" value="AIJ05714.1"/>
    <property type="molecule type" value="Genomic_DNA"/>
</dbReference>
<keyword evidence="3" id="KW-1185">Reference proteome</keyword>
<feature type="transmembrane region" description="Helical" evidence="1">
    <location>
        <begin position="75"/>
        <end position="92"/>
    </location>
</feature>
<name>A0A076LJH5_9EURY</name>
<feature type="transmembrane region" description="Helical" evidence="1">
    <location>
        <begin position="12"/>
        <end position="31"/>
    </location>
</feature>
<sequence length="196" mass="23029">MLLTIFCSGDVYTLVLLFVIFCIYLIFDEAIKTYNKIIRSYKDIENLWTEIKNKYNNNDNKSTIDEIFKLNGKTLHLFLWSSSFITLLISFIRNEFVVFYILLIPLILLIHWTVAVLFNPIQKIEEIKIIGETDNEYKIIKNAYLIEETDREYIIICKNNDILRIPKDSCILKNVRTPLDEIESNGVSRDSEDSAQ</sequence>
<reference evidence="2 3" key="1">
    <citation type="journal article" date="2015" name="Int. J. Syst. Evol. Microbiol.">
        <title>M ethanocaldococcus bathoardescens sp. nov., a hyperthermophilic methanogen isolated from a volcanically active deep-sea hydrothermal vent.</title>
        <authorList>
            <person name="Stewart L.C."/>
            <person name="Jung J.H."/>
            <person name="Kim Y.T."/>
            <person name="Kwon S.W."/>
            <person name="Park C.S."/>
            <person name="Holden J.F."/>
        </authorList>
    </citation>
    <scope>NUCLEOTIDE SEQUENCE [LARGE SCALE GENOMIC DNA]</scope>
    <source>
        <strain evidence="2 3">JH146</strain>
    </source>
</reference>
<accession>A0A076LJH5</accession>
<keyword evidence="1" id="KW-1133">Transmembrane helix</keyword>
<dbReference type="AlphaFoldDB" id="A0A076LJH5"/>
<dbReference type="RefSeq" id="WP_153232495.1">
    <property type="nucleotide sequence ID" value="NZ_CP009149.1"/>
</dbReference>
<gene>
    <name evidence="2" type="ORF">JH146_0869</name>
</gene>
<dbReference type="Proteomes" id="UP000028781">
    <property type="component" value="Chromosome"/>
</dbReference>
<protein>
    <submittedName>
        <fullName evidence="2">Uncharacterized protein</fullName>
    </submittedName>
</protein>
<proteinExistence type="predicted"/>
<dbReference type="KEGG" id="mjh:JH146_0869"/>
<dbReference type="GeneID" id="24891477"/>
<evidence type="ECO:0000256" key="1">
    <source>
        <dbReference type="SAM" id="Phobius"/>
    </source>
</evidence>
<keyword evidence="1" id="KW-0812">Transmembrane</keyword>
<keyword evidence="1" id="KW-0472">Membrane</keyword>
<organism evidence="2 3">
    <name type="scientific">Methanocaldococcus bathoardescens</name>
    <dbReference type="NCBI Taxonomy" id="1301915"/>
    <lineage>
        <taxon>Archaea</taxon>
        <taxon>Methanobacteriati</taxon>
        <taxon>Methanobacteriota</taxon>
        <taxon>Methanomada group</taxon>
        <taxon>Methanococci</taxon>
        <taxon>Methanococcales</taxon>
        <taxon>Methanocaldococcaceae</taxon>
        <taxon>Methanocaldococcus</taxon>
    </lineage>
</organism>
<dbReference type="HOGENOM" id="CLU_1387593_0_0_2"/>
<evidence type="ECO:0000313" key="2">
    <source>
        <dbReference type="EMBL" id="AIJ05714.1"/>
    </source>
</evidence>
<evidence type="ECO:0000313" key="3">
    <source>
        <dbReference type="Proteomes" id="UP000028781"/>
    </source>
</evidence>
<dbReference type="OrthoDB" id="387245at2157"/>